<feature type="domain" description="Trs120/TRAPPC9 first Ig-like" evidence="6">
    <location>
        <begin position="764"/>
        <end position="958"/>
    </location>
</feature>
<reference evidence="9" key="1">
    <citation type="journal article" date="2020" name="Stud. Mycol.">
        <title>101 Dothideomycetes genomes: a test case for predicting lifestyles and emergence of pathogens.</title>
        <authorList>
            <person name="Haridas S."/>
            <person name="Albert R."/>
            <person name="Binder M."/>
            <person name="Bloem J."/>
            <person name="Labutti K."/>
            <person name="Salamov A."/>
            <person name="Andreopoulos B."/>
            <person name="Baker S."/>
            <person name="Barry K."/>
            <person name="Bills G."/>
            <person name="Bluhm B."/>
            <person name="Cannon C."/>
            <person name="Castanera R."/>
            <person name="Culley D."/>
            <person name="Daum C."/>
            <person name="Ezra D."/>
            <person name="Gonzalez J."/>
            <person name="Henrissat B."/>
            <person name="Kuo A."/>
            <person name="Liang C."/>
            <person name="Lipzen A."/>
            <person name="Lutzoni F."/>
            <person name="Magnuson J."/>
            <person name="Mondo S."/>
            <person name="Nolan M."/>
            <person name="Ohm R."/>
            <person name="Pangilinan J."/>
            <person name="Park H.-J."/>
            <person name="Ramirez L."/>
            <person name="Alfaro M."/>
            <person name="Sun H."/>
            <person name="Tritt A."/>
            <person name="Yoshinaga Y."/>
            <person name="Zwiers L.-H."/>
            <person name="Turgeon B."/>
            <person name="Goodwin S."/>
            <person name="Spatafora J."/>
            <person name="Crous P."/>
            <person name="Grigoriev I."/>
        </authorList>
    </citation>
    <scope>NUCLEOTIDE SEQUENCE</scope>
    <source>
        <strain evidence="9">CBS 115976</strain>
    </source>
</reference>
<proteinExistence type="predicted"/>
<dbReference type="Proteomes" id="UP000799302">
    <property type="component" value="Unassembled WGS sequence"/>
</dbReference>
<dbReference type="OrthoDB" id="27962at2759"/>
<dbReference type="InterPro" id="IPR058564">
    <property type="entry name" value="TPR_TRAPPC9_Trs120"/>
</dbReference>
<dbReference type="Pfam" id="PF26280">
    <property type="entry name" value="Ig_TRAPPC9-Trs120_2nd"/>
    <property type="match status" value="1"/>
</dbReference>
<evidence type="ECO:0000259" key="5">
    <source>
        <dbReference type="Pfam" id="PF26251"/>
    </source>
</evidence>
<evidence type="ECO:0000259" key="4">
    <source>
        <dbReference type="Pfam" id="PF08626"/>
    </source>
</evidence>
<evidence type="ECO:0000256" key="3">
    <source>
        <dbReference type="SAM" id="MobiDB-lite"/>
    </source>
</evidence>
<keyword evidence="2" id="KW-0333">Golgi apparatus</keyword>
<evidence type="ECO:0000259" key="6">
    <source>
        <dbReference type="Pfam" id="PF26254"/>
    </source>
</evidence>
<dbReference type="InterPro" id="IPR058563">
    <property type="entry name" value="Trs120_TRAPPC9_N"/>
</dbReference>
<dbReference type="PANTHER" id="PTHR21512">
    <property type="entry name" value="TRAFFICKING PROTEIN PARTICLE COMPLEX SUBUNIT 9"/>
    <property type="match status" value="1"/>
</dbReference>
<feature type="compositionally biased region" description="Polar residues" evidence="3">
    <location>
        <begin position="204"/>
        <end position="224"/>
    </location>
</feature>
<dbReference type="Pfam" id="PF26254">
    <property type="entry name" value="Ig_TRAPPC9-Trs120_1st"/>
    <property type="match status" value="1"/>
</dbReference>
<name>A0A6A6UKE7_9PEZI</name>
<gene>
    <name evidence="9" type="ORF">BT63DRAFT_184150</name>
</gene>
<keyword evidence="10" id="KW-1185">Reference proteome</keyword>
<dbReference type="InterPro" id="IPR058568">
    <property type="entry name" value="Ig_TRAPPC9_Trs120_4th"/>
</dbReference>
<feature type="domain" description="Trs120/TRAPPC9 N-terminal" evidence="4">
    <location>
        <begin position="5"/>
        <end position="395"/>
    </location>
</feature>
<dbReference type="InterPro" id="IPR058567">
    <property type="entry name" value="Ig_TRAPPC9_Trs120_3rd"/>
</dbReference>
<organism evidence="9 10">
    <name type="scientific">Microthyrium microscopicum</name>
    <dbReference type="NCBI Taxonomy" id="703497"/>
    <lineage>
        <taxon>Eukaryota</taxon>
        <taxon>Fungi</taxon>
        <taxon>Dikarya</taxon>
        <taxon>Ascomycota</taxon>
        <taxon>Pezizomycotina</taxon>
        <taxon>Dothideomycetes</taxon>
        <taxon>Dothideomycetes incertae sedis</taxon>
        <taxon>Microthyriales</taxon>
        <taxon>Microthyriaceae</taxon>
        <taxon>Microthyrium</taxon>
    </lineage>
</organism>
<dbReference type="Pfam" id="PF26282">
    <property type="entry name" value="Ig_TRAPPC9-Trs120_3rd"/>
    <property type="match status" value="1"/>
</dbReference>
<evidence type="ECO:0000259" key="7">
    <source>
        <dbReference type="Pfam" id="PF26282"/>
    </source>
</evidence>
<dbReference type="PANTHER" id="PTHR21512:SF5">
    <property type="entry name" value="TRAFFICKING PROTEIN PARTICLE COMPLEX SUBUNIT 9"/>
    <property type="match status" value="1"/>
</dbReference>
<feature type="region of interest" description="Disordered" evidence="3">
    <location>
        <begin position="204"/>
        <end position="325"/>
    </location>
</feature>
<feature type="domain" description="Trs120/TRAPPC9 fourth Ig-like" evidence="8">
    <location>
        <begin position="1309"/>
        <end position="1458"/>
    </location>
</feature>
<feature type="domain" description="Trs120/TRAPPC9 TPR region" evidence="5">
    <location>
        <begin position="437"/>
        <end position="748"/>
    </location>
</feature>
<dbReference type="EMBL" id="MU004232">
    <property type="protein sequence ID" value="KAF2671943.1"/>
    <property type="molecule type" value="Genomic_DNA"/>
</dbReference>
<evidence type="ECO:0000313" key="9">
    <source>
        <dbReference type="EMBL" id="KAF2671943.1"/>
    </source>
</evidence>
<dbReference type="Pfam" id="PF08626">
    <property type="entry name" value="TRAPPC9-Trs120"/>
    <property type="match status" value="1"/>
</dbReference>
<sequence>MSADPLSPFAPARVRALVLPVGRIKRARFLEFHAHLIQNTAVPLQNDQDATSPAIRGGMMFFDFNLSTISDSHSNLAPFELFRESMLVIGIGDASEYTSQDDVSELKESARQRKEQFRDLMDSVRDQYPTMLLHRIFLFDEPGTIERAEPGDDVIVIPQGPECTSYLESCLRRLAVAVCIELNSYSKSIAALPSIISPTVPEAQTLQPQWHTDESPSLSRTSSMAGDRSRSQSPAVDKDLHRMSMPVFPSKNGSDLALSDASGQARNPAKTFEEMGGSPPIRPSPNPVDRLRKRPGSLMPSRDGSKDRVSVHGFGSDSFSEKTRNKGKGRVGVVMASIHLMAGRWDEALRECNESALRARSFSDHMWHAKALELMALSMLLLAWTGLEFPVPPVCYPSTEITTASKNGTNGDLDLRLEITFAPFSTPQAKTTHFKMLSSLLPSMTNLIQSIYSRAASSLSGDVVPQLVFSECTIRLAKLLSVINVSGGLLTSEGLTHLVTGSPLPVFSDLSLTRLGIYPSRREISNILGRALLAPAETMNLSPVDHAMVLAGVASVFSTLGMQRKKAMIMKDFLAVLIPGLLQAKMAGAAEAGIHPSAGLSAIARAGDVPEWELETGVEDVLNVICHVYGIPEAKWTRSVGHEFLQNGLTNGSTYKDKHLPEQLVGNFVLRSFGNINIKADVLRACIQLCEALPDYHGILHYSSTLLRTAGPGIAPSAETSDILVNLSREEQVHLASNIFRTVAEAKAAGRNDIEAEYWDEFLVRGFYLLDSSASIVLRPHKRSDLGKAKAEAPEKRDPFIHNPFLDKQTSTTLPNLLAAGEEREFVVSLQNPYEFEVEIESLRLVAEDIDLDISKHNFFLKPYRTQSFSLIGTIPEEGLVNVYGCFIKVKGCRERLFPVFSEPWTPDADIKVKGIGLFRSSRPDSRPLSEQSLGEAVNERPKRSFPVPATIPLNVIPDQPTLLVSESSIPGSSVMLLEGEKTVVSVTIQNTSSTVPADFLHISFRDTAADAMQDALLQKGISPADMYEIEYQLTKLPALTILPGQPTSIPPNSSATFQFEILAKAGLSSASIQFDYANMSKPHTKDEQSFYTRQVTFPISITVNASILVHRLEIVNLSKDFVWETLQNKLSPEMSSSSTPSTGGRHISHIASTLKELKGADEYCLMLLDLRNNWPSPLQVSLASSQDIAQGSMNSLGEATDSIQPGQISRQLFLLPKIHIADPHRRIKPLSPAHQRQFVVSTGRISPGIEQAARETFWFREALLQGITGHWSETLDGSSKSGRSGLIDLRSIRLSPRMVNTLRLPDVSFSFSALGNTVSQVGERTFQISTDEFVTLRIVLRNRSPQKVYAMLRLRPSLADQPREIALDISKRLAWTGALQRPVAVLQPGGVQMVELPIRALCAGEFEIGASVEETKPAEDEVRAGDDDEEKEMELDDLVTARGRRVWTAVEPCRLAAIDSEEVV</sequence>
<dbReference type="Pfam" id="PF26283">
    <property type="entry name" value="Ig_TRAPPC9-Trs120_4th"/>
    <property type="match status" value="1"/>
</dbReference>
<evidence type="ECO:0000256" key="1">
    <source>
        <dbReference type="ARBA" id="ARBA00004555"/>
    </source>
</evidence>
<feature type="domain" description="Trs120/TRAPPC9 third Ig-like" evidence="7">
    <location>
        <begin position="1111"/>
        <end position="1304"/>
    </location>
</feature>
<evidence type="ECO:0000313" key="10">
    <source>
        <dbReference type="Proteomes" id="UP000799302"/>
    </source>
</evidence>
<protein>
    <submittedName>
        <fullName evidence="9">Trs120-domain-containing protein</fullName>
    </submittedName>
</protein>
<evidence type="ECO:0000259" key="8">
    <source>
        <dbReference type="Pfam" id="PF26283"/>
    </source>
</evidence>
<accession>A0A6A6UKE7</accession>
<dbReference type="InterPro" id="IPR058565">
    <property type="entry name" value="Ig_TRAPPC9_Trs120_1st"/>
</dbReference>
<comment type="subcellular location">
    <subcellularLocation>
        <location evidence="1">Golgi apparatus</location>
    </subcellularLocation>
</comment>
<dbReference type="Pfam" id="PF26251">
    <property type="entry name" value="TPR_TRAPPC9-Trs120"/>
    <property type="match status" value="1"/>
</dbReference>
<dbReference type="InterPro" id="IPR013935">
    <property type="entry name" value="Trs120_TRAPPC9"/>
</dbReference>
<dbReference type="GO" id="GO:0005802">
    <property type="term" value="C:trans-Golgi network"/>
    <property type="evidence" value="ECO:0007669"/>
    <property type="project" value="TreeGrafter"/>
</dbReference>
<evidence type="ECO:0000256" key="2">
    <source>
        <dbReference type="ARBA" id="ARBA00023034"/>
    </source>
</evidence>